<comment type="caution">
    <text evidence="2">The sequence shown here is derived from an EMBL/GenBank/DDBJ whole genome shotgun (WGS) entry which is preliminary data.</text>
</comment>
<proteinExistence type="predicted"/>
<dbReference type="OrthoDB" id="10313010at2759"/>
<gene>
    <name evidence="2" type="ORF">IWQ62_004616</name>
</gene>
<accession>A0A9W8E0G8</accession>
<protein>
    <submittedName>
        <fullName evidence="2">Uncharacterized protein</fullName>
    </submittedName>
</protein>
<dbReference type="EMBL" id="JANBPY010001591">
    <property type="protein sequence ID" value="KAJ1959427.1"/>
    <property type="molecule type" value="Genomic_DNA"/>
</dbReference>
<keyword evidence="1" id="KW-0472">Membrane</keyword>
<feature type="non-terminal residue" evidence="2">
    <location>
        <position position="208"/>
    </location>
</feature>
<evidence type="ECO:0000313" key="3">
    <source>
        <dbReference type="Proteomes" id="UP001150925"/>
    </source>
</evidence>
<feature type="transmembrane region" description="Helical" evidence="1">
    <location>
        <begin position="126"/>
        <end position="144"/>
    </location>
</feature>
<evidence type="ECO:0000256" key="1">
    <source>
        <dbReference type="SAM" id="Phobius"/>
    </source>
</evidence>
<name>A0A9W8E0G8_9FUNG</name>
<sequence>MSQTNPSKPTSKDRLVQELCPSLLFTSTAEALMGVLDSSQQQPWPRHVHHLLAPLDTLTTTSRLTQLYQEYTAQCHYVLYGLRCTIATVALLLPNITHIMSGILLYERRSGDQDALFRQVSMQFPQLMHCVLVFWILWCDIIRLSRASIPDSAHDLVPGLRKRLVQLSKQGSMTLMAMGQETGRLWCRWKILQGNEIRNPVDYIAKNQ</sequence>
<keyword evidence="3" id="KW-1185">Reference proteome</keyword>
<keyword evidence="1" id="KW-0812">Transmembrane</keyword>
<organism evidence="2 3">
    <name type="scientific">Dispira parvispora</name>
    <dbReference type="NCBI Taxonomy" id="1520584"/>
    <lineage>
        <taxon>Eukaryota</taxon>
        <taxon>Fungi</taxon>
        <taxon>Fungi incertae sedis</taxon>
        <taxon>Zoopagomycota</taxon>
        <taxon>Kickxellomycotina</taxon>
        <taxon>Dimargaritomycetes</taxon>
        <taxon>Dimargaritales</taxon>
        <taxon>Dimargaritaceae</taxon>
        <taxon>Dispira</taxon>
    </lineage>
</organism>
<feature type="transmembrane region" description="Helical" evidence="1">
    <location>
        <begin position="86"/>
        <end position="106"/>
    </location>
</feature>
<evidence type="ECO:0000313" key="2">
    <source>
        <dbReference type="EMBL" id="KAJ1959427.1"/>
    </source>
</evidence>
<keyword evidence="1" id="KW-1133">Transmembrane helix</keyword>
<dbReference type="Proteomes" id="UP001150925">
    <property type="component" value="Unassembled WGS sequence"/>
</dbReference>
<reference evidence="2" key="1">
    <citation type="submission" date="2022-07" db="EMBL/GenBank/DDBJ databases">
        <title>Phylogenomic reconstructions and comparative analyses of Kickxellomycotina fungi.</title>
        <authorList>
            <person name="Reynolds N.K."/>
            <person name="Stajich J.E."/>
            <person name="Barry K."/>
            <person name="Grigoriev I.V."/>
            <person name="Crous P."/>
            <person name="Smith M.E."/>
        </authorList>
    </citation>
    <scope>NUCLEOTIDE SEQUENCE</scope>
    <source>
        <strain evidence="2">RSA 1196</strain>
    </source>
</reference>
<dbReference type="AlphaFoldDB" id="A0A9W8E0G8"/>